<dbReference type="Pfam" id="PF00378">
    <property type="entry name" value="ECH_1"/>
    <property type="match status" value="1"/>
</dbReference>
<evidence type="ECO:0000313" key="4">
    <source>
        <dbReference type="Proteomes" id="UP000265768"/>
    </source>
</evidence>
<sequence length="260" mass="27410">MVGVHHGFELTRDDRIATLTLNRPEKRNAINAEMWRAIPGILAGLAADPGVRVLVLTGAGGTFCAGADISDLAGLAEDEDDTGVTVVAEEALAAFPKPTIAMIEGFCVGGGCQLAGACDLRFAAGTARFGIPPAKLGLVYPASTTRRLVGLVGPATAKRLLFSGDLIDAAHALRTGLIDELHPAETLAEAVYGFARTLASRSQLSIAAAKELINLIAADEPVGEPFRAWQKRARHAEDLHEGVAAFLERRPPNFTWTPGR</sequence>
<dbReference type="GO" id="GO:0016853">
    <property type="term" value="F:isomerase activity"/>
    <property type="evidence" value="ECO:0007669"/>
    <property type="project" value="UniProtKB-KW"/>
</dbReference>
<keyword evidence="4" id="KW-1185">Reference proteome</keyword>
<dbReference type="InterPro" id="IPR029045">
    <property type="entry name" value="ClpP/crotonase-like_dom_sf"/>
</dbReference>
<evidence type="ECO:0000256" key="1">
    <source>
        <dbReference type="ARBA" id="ARBA00005254"/>
    </source>
</evidence>
<dbReference type="PANTHER" id="PTHR11941">
    <property type="entry name" value="ENOYL-COA HYDRATASE-RELATED"/>
    <property type="match status" value="1"/>
</dbReference>
<evidence type="ECO:0000313" key="3">
    <source>
        <dbReference type="EMBL" id="RJL30921.1"/>
    </source>
</evidence>
<dbReference type="InterPro" id="IPR001753">
    <property type="entry name" value="Enoyl-CoA_hydra/iso"/>
</dbReference>
<comment type="similarity">
    <text evidence="1">Belongs to the enoyl-CoA hydratase/isomerase family.</text>
</comment>
<dbReference type="PANTHER" id="PTHR11941:SF127">
    <property type="entry name" value="ENOYL-COA HYDRATASE ECHA18 (ENOYL HYDRASE) (UNSATURATED ACYL-COA HYDRATASE) (CROTONASE)-RELATED"/>
    <property type="match status" value="1"/>
</dbReference>
<dbReference type="SUPFAM" id="SSF52096">
    <property type="entry name" value="ClpP/crotonase"/>
    <property type="match status" value="1"/>
</dbReference>
<keyword evidence="3" id="KW-0413">Isomerase</keyword>
<dbReference type="EMBL" id="QZEY01000008">
    <property type="protein sequence ID" value="RJL30921.1"/>
    <property type="molecule type" value="Genomic_DNA"/>
</dbReference>
<evidence type="ECO:0000256" key="2">
    <source>
        <dbReference type="ARBA" id="ARBA00023239"/>
    </source>
</evidence>
<protein>
    <submittedName>
        <fullName evidence="3">Enoyl-CoA hydratase/isomerase family protein</fullName>
    </submittedName>
</protein>
<dbReference type="Gene3D" id="3.90.226.10">
    <property type="entry name" value="2-enoyl-CoA Hydratase, Chain A, domain 1"/>
    <property type="match status" value="1"/>
</dbReference>
<accession>A0A3A4APG5</accession>
<proteinExistence type="inferred from homology"/>
<name>A0A3A4APG5_9ACTN</name>
<dbReference type="OrthoDB" id="4608673at2"/>
<keyword evidence="2" id="KW-0456">Lyase</keyword>
<dbReference type="GO" id="GO:0006635">
    <property type="term" value="P:fatty acid beta-oxidation"/>
    <property type="evidence" value="ECO:0007669"/>
    <property type="project" value="TreeGrafter"/>
</dbReference>
<comment type="caution">
    <text evidence="3">The sequence shown here is derived from an EMBL/GenBank/DDBJ whole genome shotgun (WGS) entry which is preliminary data.</text>
</comment>
<dbReference type="Proteomes" id="UP000265768">
    <property type="component" value="Unassembled WGS sequence"/>
</dbReference>
<dbReference type="Gene3D" id="1.10.12.10">
    <property type="entry name" value="Lyase 2-enoyl-coa Hydratase, Chain A, domain 2"/>
    <property type="match status" value="1"/>
</dbReference>
<dbReference type="RefSeq" id="WP_119928344.1">
    <property type="nucleotide sequence ID" value="NZ_QZEY01000008.1"/>
</dbReference>
<dbReference type="CDD" id="cd06558">
    <property type="entry name" value="crotonase-like"/>
    <property type="match status" value="1"/>
</dbReference>
<reference evidence="3 4" key="1">
    <citation type="submission" date="2018-09" db="EMBL/GenBank/DDBJ databases">
        <title>YIM 75507 draft genome.</title>
        <authorList>
            <person name="Tang S."/>
            <person name="Feng Y."/>
        </authorList>
    </citation>
    <scope>NUCLEOTIDE SEQUENCE [LARGE SCALE GENOMIC DNA]</scope>
    <source>
        <strain evidence="3 4">YIM 75507</strain>
    </source>
</reference>
<gene>
    <name evidence="3" type="ORF">D5H75_21760</name>
</gene>
<dbReference type="GO" id="GO:0016829">
    <property type="term" value="F:lyase activity"/>
    <property type="evidence" value="ECO:0007669"/>
    <property type="project" value="UniProtKB-KW"/>
</dbReference>
<dbReference type="AlphaFoldDB" id="A0A3A4APG5"/>
<dbReference type="InterPro" id="IPR014748">
    <property type="entry name" value="Enoyl-CoA_hydra_C"/>
</dbReference>
<organism evidence="3 4">
    <name type="scientific">Bailinhaonella thermotolerans</name>
    <dbReference type="NCBI Taxonomy" id="1070861"/>
    <lineage>
        <taxon>Bacteria</taxon>
        <taxon>Bacillati</taxon>
        <taxon>Actinomycetota</taxon>
        <taxon>Actinomycetes</taxon>
        <taxon>Streptosporangiales</taxon>
        <taxon>Streptosporangiaceae</taxon>
        <taxon>Bailinhaonella</taxon>
    </lineage>
</organism>